<name>A0A543ATB5_9ACTN</name>
<protein>
    <submittedName>
        <fullName evidence="1">Uncharacterized protein</fullName>
    </submittedName>
</protein>
<keyword evidence="2" id="KW-1185">Reference proteome</keyword>
<comment type="caution">
    <text evidence="1">The sequence shown here is derived from an EMBL/GenBank/DDBJ whole genome shotgun (WGS) entry which is preliminary data.</text>
</comment>
<dbReference type="AlphaFoldDB" id="A0A543ATB5"/>
<dbReference type="Proteomes" id="UP000317043">
    <property type="component" value="Unassembled WGS sequence"/>
</dbReference>
<dbReference type="InParanoid" id="A0A543ATB5"/>
<dbReference type="EMBL" id="VFOW01000001">
    <property type="protein sequence ID" value="TQL75818.1"/>
    <property type="molecule type" value="Genomic_DNA"/>
</dbReference>
<accession>A0A543ATB5</accession>
<sequence length="137" mass="15646">MQQRQWFRCQLEYSMEFDELRRLRAAVTRLYQAKVAIHYGFIAVTISARVNGFDRLAARLSYSRILTEYDHIAEVTLTASGPIVGLCRIDRDWETVFNALPRRLARGGPLPHAPGLRMEPLPVEVKAALTLLEDMST</sequence>
<gene>
    <name evidence="1" type="ORF">FB566_1333</name>
</gene>
<evidence type="ECO:0000313" key="1">
    <source>
        <dbReference type="EMBL" id="TQL75818.1"/>
    </source>
</evidence>
<organism evidence="1 2">
    <name type="scientific">Stackebrandtia endophytica</name>
    <dbReference type="NCBI Taxonomy" id="1496996"/>
    <lineage>
        <taxon>Bacteria</taxon>
        <taxon>Bacillati</taxon>
        <taxon>Actinomycetota</taxon>
        <taxon>Actinomycetes</taxon>
        <taxon>Glycomycetales</taxon>
        <taxon>Glycomycetaceae</taxon>
        <taxon>Stackebrandtia</taxon>
    </lineage>
</organism>
<evidence type="ECO:0000313" key="2">
    <source>
        <dbReference type="Proteomes" id="UP000317043"/>
    </source>
</evidence>
<proteinExistence type="predicted"/>
<reference evidence="1 2" key="1">
    <citation type="submission" date="2019-06" db="EMBL/GenBank/DDBJ databases">
        <title>Sequencing the genomes of 1000 actinobacteria strains.</title>
        <authorList>
            <person name="Klenk H.-P."/>
        </authorList>
    </citation>
    <scope>NUCLEOTIDE SEQUENCE [LARGE SCALE GENOMIC DNA]</scope>
    <source>
        <strain evidence="1 2">DSM 45928</strain>
    </source>
</reference>